<name>A0A6P0C4G9_RHILE</name>
<evidence type="ECO:0000313" key="1">
    <source>
        <dbReference type="EMBL" id="NEK54771.1"/>
    </source>
</evidence>
<dbReference type="RefSeq" id="WP_155251704.1">
    <property type="nucleotide sequence ID" value="NZ_JAAXBM010000035.1"/>
</dbReference>
<gene>
    <name evidence="1" type="ORF">GUK36_36245</name>
</gene>
<dbReference type="Proteomes" id="UP000471409">
    <property type="component" value="Unassembled WGS sequence"/>
</dbReference>
<proteinExistence type="predicted"/>
<protein>
    <submittedName>
        <fullName evidence="1">Uncharacterized protein</fullName>
    </submittedName>
</protein>
<reference evidence="1 2" key="1">
    <citation type="submission" date="2020-01" db="EMBL/GenBank/DDBJ databases">
        <title>Rhizobium genotypes associated with high levels of biological nitrogen fixation by grain legumes in a temperate-maritime cropping system.</title>
        <authorList>
            <person name="Maluk M."/>
            <person name="Francesc Ferrando Molina F."/>
            <person name="Lopez Del Egido L."/>
            <person name="Lafos M."/>
            <person name="Langarica-Fuentes A."/>
            <person name="Gebre Yohannes G."/>
            <person name="Young M.W."/>
            <person name="Martin P."/>
            <person name="Gantlett R."/>
            <person name="Kenicer G."/>
            <person name="Hawes C."/>
            <person name="Begg G.S."/>
            <person name="Quilliam R.S."/>
            <person name="Squire G.R."/>
            <person name="Poole P.S."/>
            <person name="Young P.W."/>
            <person name="Iannetta P.M."/>
            <person name="James E.K."/>
        </authorList>
    </citation>
    <scope>NUCLEOTIDE SEQUENCE [LARGE SCALE GENOMIC DNA]</scope>
    <source>
        <strain evidence="1 2">JHI944</strain>
    </source>
</reference>
<dbReference type="EMBL" id="WXXP01000042">
    <property type="protein sequence ID" value="NEK54771.1"/>
    <property type="molecule type" value="Genomic_DNA"/>
</dbReference>
<sequence length="98" mass="10363">MEIDVVTSCNTPKLLTAFSFMLLFVRLCLMGFRETVNTQQQKNALPRKQTCGSIGAGHLSQLRTLQSGPAVAGISGAGGKGTEGEESIAIQGRAECSF</sequence>
<organism evidence="1 2">
    <name type="scientific">Rhizobium leguminosarum</name>
    <dbReference type="NCBI Taxonomy" id="384"/>
    <lineage>
        <taxon>Bacteria</taxon>
        <taxon>Pseudomonadati</taxon>
        <taxon>Pseudomonadota</taxon>
        <taxon>Alphaproteobacteria</taxon>
        <taxon>Hyphomicrobiales</taxon>
        <taxon>Rhizobiaceae</taxon>
        <taxon>Rhizobium/Agrobacterium group</taxon>
        <taxon>Rhizobium</taxon>
    </lineage>
</organism>
<comment type="caution">
    <text evidence="1">The sequence shown here is derived from an EMBL/GenBank/DDBJ whole genome shotgun (WGS) entry which is preliminary data.</text>
</comment>
<dbReference type="AlphaFoldDB" id="A0A6P0C4G9"/>
<accession>A0A6P0C4G9</accession>
<evidence type="ECO:0000313" key="2">
    <source>
        <dbReference type="Proteomes" id="UP000471409"/>
    </source>
</evidence>